<dbReference type="PANTHER" id="PTHR43298:SF2">
    <property type="entry name" value="FMN_FAD EXPORTER YEEO-RELATED"/>
    <property type="match status" value="1"/>
</dbReference>
<dbReference type="Proteomes" id="UP001368500">
    <property type="component" value="Unassembled WGS sequence"/>
</dbReference>
<protein>
    <submittedName>
        <fullName evidence="3">MATE family efflux transporter</fullName>
    </submittedName>
</protein>
<keyword evidence="2" id="KW-0472">Membrane</keyword>
<dbReference type="InterPro" id="IPR002528">
    <property type="entry name" value="MATE_fam"/>
</dbReference>
<accession>A0ABU9BGI4</accession>
<feature type="transmembrane region" description="Helical" evidence="2">
    <location>
        <begin position="197"/>
        <end position="217"/>
    </location>
</feature>
<feature type="transmembrane region" description="Helical" evidence="2">
    <location>
        <begin position="379"/>
        <end position="400"/>
    </location>
</feature>
<feature type="transmembrane region" description="Helical" evidence="2">
    <location>
        <begin position="77"/>
        <end position="98"/>
    </location>
</feature>
<feature type="transmembrane region" description="Helical" evidence="2">
    <location>
        <begin position="119"/>
        <end position="141"/>
    </location>
</feature>
<evidence type="ECO:0000313" key="4">
    <source>
        <dbReference type="Proteomes" id="UP001368500"/>
    </source>
</evidence>
<dbReference type="EMBL" id="JBBUTF010000016">
    <property type="protein sequence ID" value="MEK8027673.1"/>
    <property type="molecule type" value="Genomic_DNA"/>
</dbReference>
<dbReference type="PANTHER" id="PTHR43298">
    <property type="entry name" value="MULTIDRUG RESISTANCE PROTEIN NORM-RELATED"/>
    <property type="match status" value="1"/>
</dbReference>
<evidence type="ECO:0000256" key="1">
    <source>
        <dbReference type="ARBA" id="ARBA00022448"/>
    </source>
</evidence>
<organism evidence="3 4">
    <name type="scientific">Pseudaquabacterium rugosum</name>
    <dbReference type="NCBI Taxonomy" id="2984194"/>
    <lineage>
        <taxon>Bacteria</taxon>
        <taxon>Pseudomonadati</taxon>
        <taxon>Pseudomonadota</taxon>
        <taxon>Betaproteobacteria</taxon>
        <taxon>Burkholderiales</taxon>
        <taxon>Sphaerotilaceae</taxon>
        <taxon>Pseudaquabacterium</taxon>
    </lineage>
</organism>
<dbReference type="RefSeq" id="WP_341375457.1">
    <property type="nucleotide sequence ID" value="NZ_JBBUTF010000016.1"/>
</dbReference>
<keyword evidence="2" id="KW-0812">Transmembrane</keyword>
<sequence>MRPRAAGPSVRRTGWRRLRLGLRRTFGRPRGAWTLAAPLLLQELALVGAGAAMTLLAARLGPAAVAAIGWVEVLAQMLHALIGAVAIGATVAAAQAVGAARRIDDARLTRRLQRRLSPLAADALALVGVGSLGLSLALWLLREPLVDTLLPGVEPAVRAHALAYLAGHIVADVPAGLVMVAAGLLRGMGRTAAATRIQLVMTASQLLLAAVCMHGLGWGVDGAALALVLSRLLALAVALRALAWLWPQPVAAATTRPARPATGRLRHVGRALLARWRRRGWRSLASRQARAVVRVGWPTAVESGFFHVGKLLTQALVAGSGTAALAANFIAFSICGFINIPGNALGHAGTTLIGQSLGAGRPRRAQAQLQRLHRSARRALIALALPVAAAAPALAALYSADAAVQRLAAQLVWLNALFIPVWAASFVLPAALRGAADTRHALAVATVGMWSCRVLAGWLLGVQAGWGVIGVWLGMFADWSLRGWLFHRRAESGRWLPPAA</sequence>
<name>A0ABU9BGI4_9BURK</name>
<feature type="transmembrane region" description="Helical" evidence="2">
    <location>
        <begin position="412"/>
        <end position="432"/>
    </location>
</feature>
<dbReference type="Pfam" id="PF01554">
    <property type="entry name" value="MatE"/>
    <property type="match status" value="2"/>
</dbReference>
<feature type="transmembrane region" description="Helical" evidence="2">
    <location>
        <begin position="161"/>
        <end position="185"/>
    </location>
</feature>
<evidence type="ECO:0000256" key="2">
    <source>
        <dbReference type="SAM" id="Phobius"/>
    </source>
</evidence>
<keyword evidence="2" id="KW-1133">Transmembrane helix</keyword>
<dbReference type="InterPro" id="IPR050222">
    <property type="entry name" value="MATE_MdtK"/>
</dbReference>
<keyword evidence="1" id="KW-0813">Transport</keyword>
<reference evidence="3 4" key="1">
    <citation type="submission" date="2024-04" db="EMBL/GenBank/DDBJ databases">
        <title>Novel species of the genus Ideonella isolated from streams.</title>
        <authorList>
            <person name="Lu H."/>
        </authorList>
    </citation>
    <scope>NUCLEOTIDE SEQUENCE [LARGE SCALE GENOMIC DNA]</scope>
    <source>
        <strain evidence="3 4">BYS139W</strain>
    </source>
</reference>
<comment type="caution">
    <text evidence="3">The sequence shown here is derived from an EMBL/GenBank/DDBJ whole genome shotgun (WGS) entry which is preliminary data.</text>
</comment>
<keyword evidence="4" id="KW-1185">Reference proteome</keyword>
<evidence type="ECO:0000313" key="3">
    <source>
        <dbReference type="EMBL" id="MEK8027673.1"/>
    </source>
</evidence>
<gene>
    <name evidence="3" type="ORF">AACH11_17040</name>
</gene>
<proteinExistence type="predicted"/>